<keyword evidence="4" id="KW-1185">Reference proteome</keyword>
<dbReference type="AlphaFoldDB" id="A0A507C8Z7"/>
<gene>
    <name evidence="3" type="ORF">SeMB42_g07139</name>
</gene>
<name>A0A507C8Z7_9FUNG</name>
<feature type="compositionally biased region" description="Pro residues" evidence="2">
    <location>
        <begin position="240"/>
        <end position="251"/>
    </location>
</feature>
<evidence type="ECO:0000256" key="2">
    <source>
        <dbReference type="SAM" id="MobiDB-lite"/>
    </source>
</evidence>
<dbReference type="InterPro" id="IPR029033">
    <property type="entry name" value="His_PPase_superfam"/>
</dbReference>
<proteinExistence type="predicted"/>
<dbReference type="EMBL" id="QEAN01000464">
    <property type="protein sequence ID" value="TPX35818.1"/>
    <property type="molecule type" value="Genomic_DNA"/>
</dbReference>
<protein>
    <submittedName>
        <fullName evidence="3">Uncharacterized protein</fullName>
    </submittedName>
</protein>
<dbReference type="GO" id="GO:0005829">
    <property type="term" value="C:cytosol"/>
    <property type="evidence" value="ECO:0007669"/>
    <property type="project" value="TreeGrafter"/>
</dbReference>
<dbReference type="GO" id="GO:0045820">
    <property type="term" value="P:negative regulation of glycolytic process"/>
    <property type="evidence" value="ECO:0007669"/>
    <property type="project" value="TreeGrafter"/>
</dbReference>
<dbReference type="VEuPathDB" id="FungiDB:SeMB42_g07139"/>
<evidence type="ECO:0000313" key="4">
    <source>
        <dbReference type="Proteomes" id="UP000317494"/>
    </source>
</evidence>
<feature type="region of interest" description="Disordered" evidence="2">
    <location>
        <begin position="443"/>
        <end position="472"/>
    </location>
</feature>
<dbReference type="GO" id="GO:0004331">
    <property type="term" value="F:fructose-2,6-bisphosphate 2-phosphatase activity"/>
    <property type="evidence" value="ECO:0007669"/>
    <property type="project" value="TreeGrafter"/>
</dbReference>
<dbReference type="Pfam" id="PF00300">
    <property type="entry name" value="His_Phos_1"/>
    <property type="match status" value="1"/>
</dbReference>
<dbReference type="InterPro" id="IPR051695">
    <property type="entry name" value="Phosphoglycerate_Mutase"/>
</dbReference>
<dbReference type="STRING" id="286115.A0A507C8Z7"/>
<feature type="region of interest" description="Disordered" evidence="2">
    <location>
        <begin position="232"/>
        <end position="262"/>
    </location>
</feature>
<dbReference type="SUPFAM" id="SSF53254">
    <property type="entry name" value="Phosphoglycerate mutase-like"/>
    <property type="match status" value="1"/>
</dbReference>
<evidence type="ECO:0000256" key="1">
    <source>
        <dbReference type="ARBA" id="ARBA00022801"/>
    </source>
</evidence>
<dbReference type="PANTHER" id="PTHR46517:SF1">
    <property type="entry name" value="FRUCTOSE-2,6-BISPHOSPHATASE TIGAR"/>
    <property type="match status" value="1"/>
</dbReference>
<evidence type="ECO:0000313" key="3">
    <source>
        <dbReference type="EMBL" id="TPX35818.1"/>
    </source>
</evidence>
<dbReference type="CDD" id="cd07067">
    <property type="entry name" value="HP_PGM_like"/>
    <property type="match status" value="1"/>
</dbReference>
<dbReference type="PANTHER" id="PTHR46517">
    <property type="entry name" value="FRUCTOSE-2,6-BISPHOSPHATASE TIGAR"/>
    <property type="match status" value="1"/>
</dbReference>
<comment type="caution">
    <text evidence="3">The sequence shown here is derived from an EMBL/GenBank/DDBJ whole genome shotgun (WGS) entry which is preliminary data.</text>
</comment>
<dbReference type="GO" id="GO:0043456">
    <property type="term" value="P:regulation of pentose-phosphate shunt"/>
    <property type="evidence" value="ECO:0007669"/>
    <property type="project" value="TreeGrafter"/>
</dbReference>
<feature type="compositionally biased region" description="Low complexity" evidence="2">
    <location>
        <begin position="187"/>
        <end position="198"/>
    </location>
</feature>
<dbReference type="InterPro" id="IPR013078">
    <property type="entry name" value="His_Pase_superF_clade-1"/>
</dbReference>
<feature type="region of interest" description="Disordered" evidence="2">
    <location>
        <begin position="181"/>
        <end position="202"/>
    </location>
</feature>
<dbReference type="Proteomes" id="UP000317494">
    <property type="component" value="Unassembled WGS sequence"/>
</dbReference>
<reference evidence="3 4" key="1">
    <citation type="journal article" date="2019" name="Sci. Rep.">
        <title>Comparative genomics of chytrid fungi reveal insights into the obligate biotrophic and pathogenic lifestyle of Synchytrium endobioticum.</title>
        <authorList>
            <person name="van de Vossenberg B.T.L.H."/>
            <person name="Warris S."/>
            <person name="Nguyen H.D.T."/>
            <person name="van Gent-Pelzer M.P.E."/>
            <person name="Joly D.L."/>
            <person name="van de Geest H.C."/>
            <person name="Bonants P.J.M."/>
            <person name="Smith D.S."/>
            <person name="Levesque C.A."/>
            <person name="van der Lee T.A.J."/>
        </authorList>
    </citation>
    <scope>NUCLEOTIDE SEQUENCE [LARGE SCALE GENOMIC DNA]</scope>
    <source>
        <strain evidence="3 4">MB42</strain>
    </source>
</reference>
<accession>A0A507C8Z7</accession>
<feature type="compositionally biased region" description="Low complexity" evidence="2">
    <location>
        <begin position="252"/>
        <end position="262"/>
    </location>
</feature>
<sequence>MIDGYCNHSAETDQNAAHPRILQGQSNSLLNAEGVKQAQILAHRLKRCVFTHVYSSDLTRCKQTAELIHKNHSYAKLKIDSRLREQDLGDLTGMRWRDAKKVLRAEDRSLEDHLAEMGESLQNFDERVIDLYSDVLEQHLLVPHQELLEKLGLSSPTMNDHGPLHASDEGRDDNIIMPSPIVEPDDLATLSPTSATTSKPRRFRAASMVAGPAINAAKAAAQKAAVAVGLMSSPSSHLPPKSPSSPLPTAPTSPVSPTSASYSTAPASARIKSPLSNLKQASIFGSLPMLLSTSMNHSQKSDRNSINMHELSALLKNQSTFAVSSPALVTIKKPPPPRIQPTHILIVTHGGWIQRLMYHLLDELQFNLETDYAAGFPKNTGIYRFVISQVFKPDGDYEWEGKVTLMNDVSHMAHLTKKTSMDILADRPHESEIGLAWTPSHSKYGSAKSSPNMSRKKHNMPEAPSKTRTLGW</sequence>
<organism evidence="3 4">
    <name type="scientific">Synchytrium endobioticum</name>
    <dbReference type="NCBI Taxonomy" id="286115"/>
    <lineage>
        <taxon>Eukaryota</taxon>
        <taxon>Fungi</taxon>
        <taxon>Fungi incertae sedis</taxon>
        <taxon>Chytridiomycota</taxon>
        <taxon>Chytridiomycota incertae sedis</taxon>
        <taxon>Chytridiomycetes</taxon>
        <taxon>Synchytriales</taxon>
        <taxon>Synchytriaceae</taxon>
        <taxon>Synchytrium</taxon>
    </lineage>
</organism>
<dbReference type="Gene3D" id="3.40.50.1240">
    <property type="entry name" value="Phosphoglycerate mutase-like"/>
    <property type="match status" value="2"/>
</dbReference>
<feature type="compositionally biased region" description="Polar residues" evidence="2">
    <location>
        <begin position="443"/>
        <end position="453"/>
    </location>
</feature>
<keyword evidence="1" id="KW-0378">Hydrolase</keyword>